<protein>
    <submittedName>
        <fullName evidence="2">Uncharacterized protein</fullName>
    </submittedName>
</protein>
<keyword evidence="3" id="KW-1185">Reference proteome</keyword>
<reference evidence="2" key="1">
    <citation type="submission" date="2022-03" db="EMBL/GenBank/DDBJ databases">
        <authorList>
            <person name="Alioto T."/>
            <person name="Alioto T."/>
            <person name="Gomez Garrido J."/>
        </authorList>
    </citation>
    <scope>NUCLEOTIDE SEQUENCE</scope>
</reference>
<feature type="region of interest" description="Disordered" evidence="1">
    <location>
        <begin position="55"/>
        <end position="104"/>
    </location>
</feature>
<dbReference type="AlphaFoldDB" id="A0AAD1SK05"/>
<gene>
    <name evidence="2" type="ORF">PECUL_23A033524</name>
</gene>
<sequence>MSGALTSNVILGTNAYRHFRCPHASLQFGPEETRAAQSSHHAAILSAHLSSTIRPPAPHPVLNSHWGTPAGDSRLSSLPTASSRYRTGGLARRRPRTPGPPTATWNISCSVRPCSRLRTSIHPGEHILQGTSSM</sequence>
<proteinExistence type="predicted"/>
<evidence type="ECO:0000313" key="2">
    <source>
        <dbReference type="EMBL" id="CAH2302030.1"/>
    </source>
</evidence>
<evidence type="ECO:0000313" key="3">
    <source>
        <dbReference type="Proteomes" id="UP001295444"/>
    </source>
</evidence>
<feature type="compositionally biased region" description="Polar residues" evidence="1">
    <location>
        <begin position="74"/>
        <end position="85"/>
    </location>
</feature>
<dbReference type="Proteomes" id="UP001295444">
    <property type="component" value="Chromosome 06"/>
</dbReference>
<dbReference type="EMBL" id="OW240917">
    <property type="protein sequence ID" value="CAH2302030.1"/>
    <property type="molecule type" value="Genomic_DNA"/>
</dbReference>
<evidence type="ECO:0000256" key="1">
    <source>
        <dbReference type="SAM" id="MobiDB-lite"/>
    </source>
</evidence>
<accession>A0AAD1SK05</accession>
<name>A0AAD1SK05_PELCU</name>
<organism evidence="2 3">
    <name type="scientific">Pelobates cultripes</name>
    <name type="common">Western spadefoot toad</name>
    <dbReference type="NCBI Taxonomy" id="61616"/>
    <lineage>
        <taxon>Eukaryota</taxon>
        <taxon>Metazoa</taxon>
        <taxon>Chordata</taxon>
        <taxon>Craniata</taxon>
        <taxon>Vertebrata</taxon>
        <taxon>Euteleostomi</taxon>
        <taxon>Amphibia</taxon>
        <taxon>Batrachia</taxon>
        <taxon>Anura</taxon>
        <taxon>Pelobatoidea</taxon>
        <taxon>Pelobatidae</taxon>
        <taxon>Pelobates</taxon>
    </lineage>
</organism>